<protein>
    <recommendedName>
        <fullName evidence="3">Integrase catalytic domain-containing protein</fullName>
    </recommendedName>
</protein>
<dbReference type="AlphaFoldDB" id="A0A803PIH5"/>
<dbReference type="Gramene" id="evm.model.04.718">
    <property type="protein sequence ID" value="cds.evm.model.04.718"/>
    <property type="gene ID" value="evm.TU.04.718"/>
</dbReference>
<dbReference type="PANTHER" id="PTHR48475">
    <property type="entry name" value="RIBONUCLEASE H"/>
    <property type="match status" value="1"/>
</dbReference>
<keyword evidence="2" id="KW-1185">Reference proteome</keyword>
<dbReference type="InterPro" id="IPR036397">
    <property type="entry name" value="RNaseH_sf"/>
</dbReference>
<dbReference type="Gene3D" id="3.30.420.10">
    <property type="entry name" value="Ribonuclease H-like superfamily/Ribonuclease H"/>
    <property type="match status" value="1"/>
</dbReference>
<proteinExistence type="predicted"/>
<organism evidence="1 2">
    <name type="scientific">Cannabis sativa</name>
    <name type="common">Hemp</name>
    <name type="synonym">Marijuana</name>
    <dbReference type="NCBI Taxonomy" id="3483"/>
    <lineage>
        <taxon>Eukaryota</taxon>
        <taxon>Viridiplantae</taxon>
        <taxon>Streptophyta</taxon>
        <taxon>Embryophyta</taxon>
        <taxon>Tracheophyta</taxon>
        <taxon>Spermatophyta</taxon>
        <taxon>Magnoliopsida</taxon>
        <taxon>eudicotyledons</taxon>
        <taxon>Gunneridae</taxon>
        <taxon>Pentapetalae</taxon>
        <taxon>rosids</taxon>
        <taxon>fabids</taxon>
        <taxon>Rosales</taxon>
        <taxon>Cannabaceae</taxon>
        <taxon>Cannabis</taxon>
    </lineage>
</organism>
<dbReference type="Proteomes" id="UP000596661">
    <property type="component" value="Chromosome 4"/>
</dbReference>
<dbReference type="GO" id="GO:0003676">
    <property type="term" value="F:nucleic acid binding"/>
    <property type="evidence" value="ECO:0007669"/>
    <property type="project" value="InterPro"/>
</dbReference>
<evidence type="ECO:0000313" key="2">
    <source>
        <dbReference type="Proteomes" id="UP000596661"/>
    </source>
</evidence>
<sequence length="125" mass="14241">MSTAPKKFELHHQPMAICSMGHISNWRAAKRQERSQPHAYPQSNGKTEAFNKLIKHTIKGKLKERKDIWQEELPQVLWSYNTTPQSTIGKTPFLLSYGCKAIVPVEVEAGSLHRDAFNVKENELG</sequence>
<evidence type="ECO:0008006" key="3">
    <source>
        <dbReference type="Google" id="ProtNLM"/>
    </source>
</evidence>
<accession>A0A803PIH5</accession>
<reference evidence="1" key="1">
    <citation type="submission" date="2018-11" db="EMBL/GenBank/DDBJ databases">
        <authorList>
            <person name="Grassa J C."/>
        </authorList>
    </citation>
    <scope>NUCLEOTIDE SEQUENCE [LARGE SCALE GENOMIC DNA]</scope>
</reference>
<name>A0A803PIH5_CANSA</name>
<dbReference type="SUPFAM" id="SSF53098">
    <property type="entry name" value="Ribonuclease H-like"/>
    <property type="match status" value="1"/>
</dbReference>
<reference evidence="1" key="2">
    <citation type="submission" date="2021-03" db="UniProtKB">
        <authorList>
            <consortium name="EnsemblPlants"/>
        </authorList>
    </citation>
    <scope>IDENTIFICATION</scope>
</reference>
<evidence type="ECO:0000313" key="1">
    <source>
        <dbReference type="EnsemblPlants" id="cds.evm.model.04.718"/>
    </source>
</evidence>
<dbReference type="EMBL" id="UZAU01000366">
    <property type="status" value="NOT_ANNOTATED_CDS"/>
    <property type="molecule type" value="Genomic_DNA"/>
</dbReference>
<dbReference type="EnsemblPlants" id="evm.model.04.718">
    <property type="protein sequence ID" value="cds.evm.model.04.718"/>
    <property type="gene ID" value="evm.TU.04.718"/>
</dbReference>
<dbReference type="InterPro" id="IPR012337">
    <property type="entry name" value="RNaseH-like_sf"/>
</dbReference>
<dbReference type="PANTHER" id="PTHR48475:SF2">
    <property type="entry name" value="RIBONUCLEASE H"/>
    <property type="match status" value="1"/>
</dbReference>